<reference evidence="10" key="1">
    <citation type="submission" date="2017-06" db="EMBL/GenBank/DDBJ databases">
        <title>FDA dAtabase for Regulatory Grade micrObial Sequences (FDA-ARGOS): Supporting development and validation of Infectious Disease Dx tests.</title>
        <authorList>
            <person name="Goldberg B."/>
            <person name="Campos J."/>
            <person name="Tallon L."/>
            <person name="Sadzewicz L."/>
            <person name="Sengamalay N."/>
            <person name="Ott S."/>
            <person name="Godinez A."/>
            <person name="Nagaraj S."/>
            <person name="Vavikolanu K."/>
            <person name="Nadendla S."/>
            <person name="George J."/>
            <person name="Geyer C."/>
            <person name="Sichtig H."/>
        </authorList>
    </citation>
    <scope>NUCLEOTIDE SEQUENCE [LARGE SCALE GENOMIC DNA]</scope>
    <source>
        <strain evidence="10">FDAARGOS_285</strain>
    </source>
</reference>
<dbReference type="AlphaFoldDB" id="A0A1X0TTI9"/>
<dbReference type="EMBL" id="CP069389">
    <property type="protein sequence ID" value="QRN91813.1"/>
    <property type="molecule type" value="Genomic_DNA"/>
</dbReference>
<evidence type="ECO:0000256" key="4">
    <source>
        <dbReference type="ARBA" id="ARBA00023125"/>
    </source>
</evidence>
<evidence type="ECO:0000256" key="6">
    <source>
        <dbReference type="ARBA" id="ARBA00023163"/>
    </source>
</evidence>
<dbReference type="GO" id="GO:0003677">
    <property type="term" value="F:DNA binding"/>
    <property type="evidence" value="ECO:0007669"/>
    <property type="project" value="UniProtKB-KW"/>
</dbReference>
<sequence>MESVSVPIRNIVELVVTTKKSKDYVANIKSQFALSFEEIYILVYIYRGEKDCYNVKDIIKQSKFKPYYISKAVQNLKEKGLISKKRNDQDERTVAIQVSKIQHKKIKKLLMEIEAEIL</sequence>
<evidence type="ECO:0000259" key="7">
    <source>
        <dbReference type="Pfam" id="PF22381"/>
    </source>
</evidence>
<evidence type="ECO:0000256" key="1">
    <source>
        <dbReference type="ARBA" id="ARBA00022491"/>
    </source>
</evidence>
<reference evidence="8" key="2">
    <citation type="submission" date="2017-12" db="EMBL/GenBank/DDBJ databases">
        <title>FDA dAtabase for Regulatory Grade micrObial Sequences (FDA-ARGOS): Supporting development and validation of Infectious Disease Dx tests.</title>
        <authorList>
            <person name="Campos J."/>
            <person name="Goldberg B."/>
            <person name="Tallon L."/>
            <person name="Sadzewicz L."/>
            <person name="Sengamalay N."/>
            <person name="Ott S."/>
            <person name="Godinez A."/>
            <person name="Nagaraj S."/>
            <person name="Vavikolanu K."/>
            <person name="Vyas G."/>
            <person name="Nadendla S."/>
            <person name="Aluvathingal J."/>
            <person name="Geyer C."/>
            <person name="Nandy P."/>
            <person name="Hobson J."/>
            <person name="Sichtig H."/>
        </authorList>
    </citation>
    <scope>NUCLEOTIDE SEQUENCE</scope>
    <source>
        <strain evidence="8">FDAARGOS_285</strain>
    </source>
</reference>
<dbReference type="PANTHER" id="PTHR33164">
    <property type="entry name" value="TRANSCRIPTIONAL REGULATOR, MARR FAMILY"/>
    <property type="match status" value="1"/>
</dbReference>
<keyword evidence="6" id="KW-0804">Transcription</keyword>
<dbReference type="KEGG" id="sscu:CEP64_01970"/>
<dbReference type="InterPro" id="IPR010166">
    <property type="entry name" value="SarA/Rot_dom"/>
</dbReference>
<keyword evidence="5" id="KW-0010">Activator</keyword>
<protein>
    <submittedName>
        <fullName evidence="8">MarR family transcriptional regulator</fullName>
    </submittedName>
</protein>
<dbReference type="GO" id="GO:0003700">
    <property type="term" value="F:DNA-binding transcription factor activity"/>
    <property type="evidence" value="ECO:0007669"/>
    <property type="project" value="InterPro"/>
</dbReference>
<dbReference type="InterPro" id="IPR036388">
    <property type="entry name" value="WH-like_DNA-bd_sf"/>
</dbReference>
<dbReference type="Proteomes" id="UP000197058">
    <property type="component" value="Chromosome"/>
</dbReference>
<dbReference type="Proteomes" id="UP000640299">
    <property type="component" value="Chromosome"/>
</dbReference>
<evidence type="ECO:0000313" key="8">
    <source>
        <dbReference type="EMBL" id="ASE33407.1"/>
    </source>
</evidence>
<dbReference type="InterPro" id="IPR036390">
    <property type="entry name" value="WH_DNA-bd_sf"/>
</dbReference>
<keyword evidence="2" id="KW-0805">Transcription regulation</keyword>
<dbReference type="RefSeq" id="WP_048541161.1">
    <property type="nucleotide sequence ID" value="NZ_CAJVGN010000001.1"/>
</dbReference>
<dbReference type="InterPro" id="IPR055166">
    <property type="entry name" value="Transc_reg_Sar_Rot_HTH"/>
</dbReference>
<evidence type="ECO:0000256" key="2">
    <source>
        <dbReference type="ARBA" id="ARBA00023015"/>
    </source>
</evidence>
<dbReference type="GeneID" id="48592026"/>
<dbReference type="NCBIfam" id="TIGR01889">
    <property type="entry name" value="Staph_reg_Sar"/>
    <property type="match status" value="1"/>
</dbReference>
<accession>A0A1X0TTI9</accession>
<evidence type="ECO:0000313" key="10">
    <source>
        <dbReference type="Proteomes" id="UP000197058"/>
    </source>
</evidence>
<reference evidence="9" key="3">
    <citation type="submission" date="2021-02" db="EMBL/GenBank/DDBJ databases">
        <title>cfr and optrA-positive Staphylococcus spp.</title>
        <authorList>
            <person name="Chen L."/>
        </authorList>
    </citation>
    <scope>NUCLEOTIDE SEQUENCE</scope>
    <source>
        <strain evidence="9">GDQ20D70P</strain>
    </source>
</reference>
<dbReference type="Pfam" id="PF22381">
    <property type="entry name" value="Staph_reg_Sar_Rot"/>
    <property type="match status" value="1"/>
</dbReference>
<evidence type="ECO:0000256" key="3">
    <source>
        <dbReference type="ARBA" id="ARBA00023026"/>
    </source>
</evidence>
<proteinExistence type="predicted"/>
<dbReference type="EMBL" id="CP022046">
    <property type="protein sequence ID" value="ASE33407.1"/>
    <property type="molecule type" value="Genomic_DNA"/>
</dbReference>
<name>A0A1X0TTI9_MAMSC</name>
<evidence type="ECO:0000256" key="5">
    <source>
        <dbReference type="ARBA" id="ARBA00023159"/>
    </source>
</evidence>
<organism evidence="8 10">
    <name type="scientific">Mammaliicoccus sciuri</name>
    <name type="common">Staphylococcus sciuri</name>
    <dbReference type="NCBI Taxonomy" id="1296"/>
    <lineage>
        <taxon>Bacteria</taxon>
        <taxon>Bacillati</taxon>
        <taxon>Bacillota</taxon>
        <taxon>Bacilli</taxon>
        <taxon>Bacillales</taxon>
        <taxon>Staphylococcaceae</taxon>
        <taxon>Mammaliicoccus</taxon>
    </lineage>
</organism>
<dbReference type="PANTHER" id="PTHR33164:SF56">
    <property type="entry name" value="HTH-TYPE TRANSCRIPTIONAL REGULATOR MHQR"/>
    <property type="match status" value="1"/>
</dbReference>
<feature type="domain" description="Transcriptional regulator SarA/SarZ/Rot-like helix-turn-helix" evidence="7">
    <location>
        <begin position="26"/>
        <end position="109"/>
    </location>
</feature>
<dbReference type="GO" id="GO:0006950">
    <property type="term" value="P:response to stress"/>
    <property type="evidence" value="ECO:0007669"/>
    <property type="project" value="TreeGrafter"/>
</dbReference>
<evidence type="ECO:0000313" key="9">
    <source>
        <dbReference type="EMBL" id="QRN91813.1"/>
    </source>
</evidence>
<dbReference type="InterPro" id="IPR039422">
    <property type="entry name" value="MarR/SlyA-like"/>
</dbReference>
<gene>
    <name evidence="8" type="ORF">CEP64_01970</name>
    <name evidence="9" type="ORF">JRU67_03100</name>
</gene>
<keyword evidence="1" id="KW-0678">Repressor</keyword>
<keyword evidence="4" id="KW-0238">DNA-binding</keyword>
<keyword evidence="3" id="KW-0843">Virulence</keyword>
<dbReference type="Gene3D" id="1.10.10.10">
    <property type="entry name" value="Winged helix-like DNA-binding domain superfamily/Winged helix DNA-binding domain"/>
    <property type="match status" value="1"/>
</dbReference>
<dbReference type="SUPFAM" id="SSF46785">
    <property type="entry name" value="Winged helix' DNA-binding domain"/>
    <property type="match status" value="1"/>
</dbReference>